<evidence type="ECO:0000313" key="13">
    <source>
        <dbReference type="EMBL" id="PWE28137.1"/>
    </source>
</evidence>
<dbReference type="InterPro" id="IPR023408">
    <property type="entry name" value="MscS_beta-dom_sf"/>
</dbReference>
<keyword evidence="6 8" id="KW-0472">Membrane</keyword>
<gene>
    <name evidence="13" type="ORF">C4N9_12350</name>
</gene>
<feature type="transmembrane region" description="Helical" evidence="8">
    <location>
        <begin position="481"/>
        <end position="503"/>
    </location>
</feature>
<dbReference type="GO" id="GO:0008381">
    <property type="term" value="F:mechanosensitive monoatomic ion channel activity"/>
    <property type="evidence" value="ECO:0007669"/>
    <property type="project" value="UniProtKB-ARBA"/>
</dbReference>
<feature type="domain" description="DUF3772" evidence="11">
    <location>
        <begin position="140"/>
        <end position="184"/>
    </location>
</feature>
<feature type="transmembrane region" description="Helical" evidence="8">
    <location>
        <begin position="254"/>
        <end position="279"/>
    </location>
</feature>
<proteinExistence type="inferred from homology"/>
<dbReference type="Pfam" id="PF00924">
    <property type="entry name" value="MS_channel_2nd"/>
    <property type="match status" value="1"/>
</dbReference>
<dbReference type="Pfam" id="PF21082">
    <property type="entry name" value="MS_channel_3rd"/>
    <property type="match status" value="1"/>
</dbReference>
<dbReference type="PROSITE" id="PS01246">
    <property type="entry name" value="UPF0003"/>
    <property type="match status" value="1"/>
</dbReference>
<organism evidence="13 14">
    <name type="scientific">Pararhodobacter marinus</name>
    <dbReference type="NCBI Taxonomy" id="2184063"/>
    <lineage>
        <taxon>Bacteria</taxon>
        <taxon>Pseudomonadati</taxon>
        <taxon>Pseudomonadota</taxon>
        <taxon>Alphaproteobacteria</taxon>
        <taxon>Rhodobacterales</taxon>
        <taxon>Paracoccaceae</taxon>
        <taxon>Pararhodobacter</taxon>
    </lineage>
</organism>
<feature type="transmembrane region" description="Helical" evidence="8">
    <location>
        <begin position="449"/>
        <end position="469"/>
    </location>
</feature>
<evidence type="ECO:0000256" key="6">
    <source>
        <dbReference type="ARBA" id="ARBA00023136"/>
    </source>
</evidence>
<dbReference type="InterPro" id="IPR049278">
    <property type="entry name" value="MS_channel_C"/>
</dbReference>
<feature type="transmembrane region" description="Helical" evidence="8">
    <location>
        <begin position="291"/>
        <end position="317"/>
    </location>
</feature>
<accession>A0A2U2C8E6</accession>
<keyword evidence="9" id="KW-0732">Signal</keyword>
<evidence type="ECO:0000256" key="1">
    <source>
        <dbReference type="ARBA" id="ARBA00004651"/>
    </source>
</evidence>
<dbReference type="InterPro" id="IPR006685">
    <property type="entry name" value="MscS_channel_2nd"/>
</dbReference>
<dbReference type="Gene3D" id="2.30.30.60">
    <property type="match status" value="1"/>
</dbReference>
<feature type="compositionally biased region" description="Acidic residues" evidence="7">
    <location>
        <begin position="833"/>
        <end position="847"/>
    </location>
</feature>
<dbReference type="GeneID" id="94365682"/>
<dbReference type="AlphaFoldDB" id="A0A2U2C8E6"/>
<dbReference type="InterPro" id="IPR006686">
    <property type="entry name" value="MscS_channel_CS"/>
</dbReference>
<keyword evidence="5 8" id="KW-1133">Transmembrane helix</keyword>
<feature type="transmembrane region" description="Helical" evidence="8">
    <location>
        <begin position="337"/>
        <end position="356"/>
    </location>
</feature>
<comment type="subcellular location">
    <subcellularLocation>
        <location evidence="1">Cell membrane</location>
        <topology evidence="1">Multi-pass membrane protein</topology>
    </subcellularLocation>
</comment>
<dbReference type="InterPro" id="IPR052702">
    <property type="entry name" value="MscS-like_channel"/>
</dbReference>
<feature type="region of interest" description="Disordered" evidence="7">
    <location>
        <begin position="785"/>
        <end position="847"/>
    </location>
</feature>
<feature type="domain" description="Mechanosensitive ion channel MscS C-terminal" evidence="12">
    <location>
        <begin position="689"/>
        <end position="771"/>
    </location>
</feature>
<dbReference type="InterPro" id="IPR010920">
    <property type="entry name" value="LSM_dom_sf"/>
</dbReference>
<feature type="transmembrane region" description="Helical" evidence="8">
    <location>
        <begin position="523"/>
        <end position="543"/>
    </location>
</feature>
<feature type="chain" id="PRO_5015408323" evidence="9">
    <location>
        <begin position="29"/>
        <end position="847"/>
    </location>
</feature>
<dbReference type="SUPFAM" id="SSF82689">
    <property type="entry name" value="Mechanosensitive channel protein MscS (YggB), C-terminal domain"/>
    <property type="match status" value="1"/>
</dbReference>
<feature type="transmembrane region" description="Helical" evidence="8">
    <location>
        <begin position="569"/>
        <end position="592"/>
    </location>
</feature>
<dbReference type="InterPro" id="IPR011014">
    <property type="entry name" value="MscS_channel_TM-2"/>
</dbReference>
<keyword evidence="4 8" id="KW-0812">Transmembrane</keyword>
<evidence type="ECO:0000256" key="9">
    <source>
        <dbReference type="SAM" id="SignalP"/>
    </source>
</evidence>
<dbReference type="EMBL" id="QEYD01000007">
    <property type="protein sequence ID" value="PWE28137.1"/>
    <property type="molecule type" value="Genomic_DNA"/>
</dbReference>
<evidence type="ECO:0000256" key="3">
    <source>
        <dbReference type="ARBA" id="ARBA00022475"/>
    </source>
</evidence>
<evidence type="ECO:0000313" key="14">
    <source>
        <dbReference type="Proteomes" id="UP000244940"/>
    </source>
</evidence>
<feature type="transmembrane region" description="Helical" evidence="8">
    <location>
        <begin position="598"/>
        <end position="627"/>
    </location>
</feature>
<dbReference type="InterPro" id="IPR022249">
    <property type="entry name" value="DUF3772"/>
</dbReference>
<evidence type="ECO:0000256" key="7">
    <source>
        <dbReference type="SAM" id="MobiDB-lite"/>
    </source>
</evidence>
<feature type="domain" description="Mechanosensitive ion channel MscS" evidence="10">
    <location>
        <begin position="614"/>
        <end position="681"/>
    </location>
</feature>
<evidence type="ECO:0000259" key="12">
    <source>
        <dbReference type="Pfam" id="PF21082"/>
    </source>
</evidence>
<dbReference type="Gene3D" id="3.30.70.100">
    <property type="match status" value="1"/>
</dbReference>
<feature type="transmembrane region" description="Helical" evidence="8">
    <location>
        <begin position="419"/>
        <end position="443"/>
    </location>
</feature>
<evidence type="ECO:0000256" key="5">
    <source>
        <dbReference type="ARBA" id="ARBA00022989"/>
    </source>
</evidence>
<reference evidence="13 14" key="1">
    <citation type="submission" date="2018-05" db="EMBL/GenBank/DDBJ databases">
        <title>Pararhodobacter marina sp. nov., isolated from deep-sea water of the Indian Ocean.</title>
        <authorList>
            <person name="Lai Q.Sr."/>
            <person name="Liu X."/>
            <person name="Shao Z."/>
        </authorList>
    </citation>
    <scope>NUCLEOTIDE SEQUENCE [LARGE SCALE GENOMIC DNA]</scope>
    <source>
        <strain evidence="13 14">CIC4N-9</strain>
    </source>
</reference>
<dbReference type="PANTHER" id="PTHR30347:SF1">
    <property type="entry name" value="MECHANOSENSITIVE CHANNEL MSCK"/>
    <property type="match status" value="1"/>
</dbReference>
<dbReference type="RefSeq" id="WP_109533644.1">
    <property type="nucleotide sequence ID" value="NZ_QEYD01000007.1"/>
</dbReference>
<evidence type="ECO:0000256" key="4">
    <source>
        <dbReference type="ARBA" id="ARBA00022692"/>
    </source>
</evidence>
<name>A0A2U2C8E6_9RHOB</name>
<evidence type="ECO:0000256" key="2">
    <source>
        <dbReference type="ARBA" id="ARBA00008017"/>
    </source>
</evidence>
<dbReference type="Gene3D" id="1.10.287.1260">
    <property type="match status" value="1"/>
</dbReference>
<feature type="transmembrane region" description="Helical" evidence="8">
    <location>
        <begin position="215"/>
        <end position="233"/>
    </location>
</feature>
<feature type="signal peptide" evidence="9">
    <location>
        <begin position="1"/>
        <end position="28"/>
    </location>
</feature>
<keyword evidence="3" id="KW-1003">Cell membrane</keyword>
<dbReference type="InterPro" id="IPR011066">
    <property type="entry name" value="MscS_channel_C_sf"/>
</dbReference>
<dbReference type="SUPFAM" id="SSF50182">
    <property type="entry name" value="Sm-like ribonucleoproteins"/>
    <property type="match status" value="1"/>
</dbReference>
<dbReference type="Proteomes" id="UP000244940">
    <property type="component" value="Unassembled WGS sequence"/>
</dbReference>
<dbReference type="Pfam" id="PF12607">
    <property type="entry name" value="DUF3772"/>
    <property type="match status" value="1"/>
</dbReference>
<evidence type="ECO:0000259" key="11">
    <source>
        <dbReference type="Pfam" id="PF12607"/>
    </source>
</evidence>
<evidence type="ECO:0000259" key="10">
    <source>
        <dbReference type="Pfam" id="PF00924"/>
    </source>
</evidence>
<sequence>MNTKTFRLPGLSHLAALLLAVLAGAMVASLPPAPAAAQGAEAGVIDYDAWARLATRVETALENDFTTDETLNQLRVQLVEMREQFTTTQAVIDERLTLLREQIASLGPAPGEGESEPDDIAQRRAELQATLAEREAPIRAAGEGLAQAEALIRLIDRELRARQANALMTLGPTPLNPATWMAGLDAMIVSWENMRAEVLRAWNDPANREELLSDLPVTIVCLLLALLLILRGRHWMERLTMRLLHHSSILRGRVVVAFFVSLSQLVVPFLGLVLLAVAIRLTHLTGTTLDALSVVLIPAGMAFFIARWLSLHIFPIVEDPRLSLNLSASDRRKARGLSLIFGALAGIELLYGTVLVEETLNQAALAALTYPLVLLCALTMIRFSRVLSRHQPRQVMQDGQPVAASPFFDRMLTLGCRTLLLFGLISPVLGAVGYIAAAAMLTYPPVNSLGVVGTVMVLHRLIIAIYVTIIGDDDRAVQGLVPALAGLVLSLAALVPLALIWGARETDMLELWARFSEGASFGGARISPASVMWFVVVFCIGYLTTRTFQGALGTSILPKTTLEKGAQKAIISGVGYLGITVAALIAFSVAGINLSGLAIVAGALSVGVGFGLQTIVSNFVSGIILLIERPVSEGDWIEVGGNQGIVDRISVRSTVIETFDKSKIIVPNADLISGSVTNYTKSSLTGRLVLTIGVAYGTDTRKVEAILREIIENEPIVVLDPEPGVDFVGFGADALEFRIRAIIRDVGMKLPLATEVNHKIAERFAAEGIEIPYAQRDIWLRNPETLRPLADSPPRPQAPAPAAPAPEPAEIPAEPRDGGLGTRTPEAWADQTVETEPDGSPDPEQDR</sequence>
<dbReference type="GO" id="GO:0005886">
    <property type="term" value="C:plasma membrane"/>
    <property type="evidence" value="ECO:0007669"/>
    <property type="project" value="UniProtKB-SubCell"/>
</dbReference>
<feature type="transmembrane region" description="Helical" evidence="8">
    <location>
        <begin position="362"/>
        <end position="383"/>
    </location>
</feature>
<dbReference type="PANTHER" id="PTHR30347">
    <property type="entry name" value="POTASSIUM CHANNEL RELATED"/>
    <property type="match status" value="1"/>
</dbReference>
<comment type="similarity">
    <text evidence="2">Belongs to the MscS (TC 1.A.23) family.</text>
</comment>
<feature type="compositionally biased region" description="Pro residues" evidence="7">
    <location>
        <begin position="791"/>
        <end position="809"/>
    </location>
</feature>
<keyword evidence="14" id="KW-1185">Reference proteome</keyword>
<dbReference type="SUPFAM" id="SSF82861">
    <property type="entry name" value="Mechanosensitive channel protein MscS (YggB), transmembrane region"/>
    <property type="match status" value="1"/>
</dbReference>
<evidence type="ECO:0000256" key="8">
    <source>
        <dbReference type="SAM" id="Phobius"/>
    </source>
</evidence>
<dbReference type="OrthoDB" id="9799209at2"/>
<protein>
    <submittedName>
        <fullName evidence="13">DUF3772 domain-containing protein</fullName>
    </submittedName>
</protein>
<comment type="caution">
    <text evidence="13">The sequence shown here is derived from an EMBL/GenBank/DDBJ whole genome shotgun (WGS) entry which is preliminary data.</text>
</comment>